<evidence type="ECO:0000313" key="2">
    <source>
        <dbReference type="EMBL" id="KAF2899664.1"/>
    </source>
</evidence>
<dbReference type="CDD" id="cd00170">
    <property type="entry name" value="SEC14"/>
    <property type="match status" value="1"/>
</dbReference>
<protein>
    <recommendedName>
        <fullName evidence="1">CRAL-TRIO domain-containing protein</fullName>
    </recommendedName>
</protein>
<dbReference type="PANTHER" id="PTHR10174:SF213">
    <property type="entry name" value="CRAL-TRIO DOMAIN-CONTAINING PROTEIN"/>
    <property type="match status" value="1"/>
</dbReference>
<proteinExistence type="predicted"/>
<organism evidence="2 3">
    <name type="scientific">Ignelater luminosus</name>
    <name type="common">Cucubano</name>
    <name type="synonym">Pyrophorus luminosus</name>
    <dbReference type="NCBI Taxonomy" id="2038154"/>
    <lineage>
        <taxon>Eukaryota</taxon>
        <taxon>Metazoa</taxon>
        <taxon>Ecdysozoa</taxon>
        <taxon>Arthropoda</taxon>
        <taxon>Hexapoda</taxon>
        <taxon>Insecta</taxon>
        <taxon>Pterygota</taxon>
        <taxon>Neoptera</taxon>
        <taxon>Endopterygota</taxon>
        <taxon>Coleoptera</taxon>
        <taxon>Polyphaga</taxon>
        <taxon>Elateriformia</taxon>
        <taxon>Elateroidea</taxon>
        <taxon>Elateridae</taxon>
        <taxon>Agrypninae</taxon>
        <taxon>Pyrophorini</taxon>
        <taxon>Ignelater</taxon>
    </lineage>
</organism>
<reference evidence="2" key="1">
    <citation type="submission" date="2019-08" db="EMBL/GenBank/DDBJ databases">
        <title>The genome of the North American firefly Photinus pyralis.</title>
        <authorList>
            <consortium name="Photinus pyralis genome working group"/>
            <person name="Fallon T.R."/>
            <person name="Sander Lower S.E."/>
            <person name="Weng J.-K."/>
        </authorList>
    </citation>
    <scope>NUCLEOTIDE SEQUENCE</scope>
    <source>
        <strain evidence="2">TRF0915ILg1</strain>
        <tissue evidence="2">Whole body</tissue>
    </source>
</reference>
<dbReference type="AlphaFoldDB" id="A0A8K0D5L6"/>
<dbReference type="Proteomes" id="UP000801492">
    <property type="component" value="Unassembled WGS sequence"/>
</dbReference>
<comment type="caution">
    <text evidence="2">The sequence shown here is derived from an EMBL/GenBank/DDBJ whole genome shotgun (WGS) entry which is preliminary data.</text>
</comment>
<dbReference type="InterPro" id="IPR001251">
    <property type="entry name" value="CRAL-TRIO_dom"/>
</dbReference>
<keyword evidence="3" id="KW-1185">Reference proteome</keyword>
<accession>A0A8K0D5L6</accession>
<sequence>MQVAKVEDSTPVRRVQELKFGFTTQQIIEEGRVNSDDISLLKTWLPTQRQLPRLTDEQIVLFLLCSSNDPEKTKITIQRHYCIKIRAPNLFNNRRCSREDLQLQMKTYQFGVLPERTDDGHAIVFCRMKDTNYANAIMEPSLVLCFMTMEAAFYDHPPNGIIILLDQKGTGLLHLTQLRIGLVKLFMEYVQEGLPMKVKKVHVINTVHFIDKMMGLMKPFISKESYEMLVFHPPNMDMKIFHAKWIPKRCLPEEYGGDLPSIEIIHQKNIRKLIEMETYFDAEEFQRRSLK</sequence>
<gene>
    <name evidence="2" type="ORF">ILUMI_06524</name>
</gene>
<dbReference type="EMBL" id="VTPC01002701">
    <property type="protein sequence ID" value="KAF2899664.1"/>
    <property type="molecule type" value="Genomic_DNA"/>
</dbReference>
<evidence type="ECO:0000313" key="3">
    <source>
        <dbReference type="Proteomes" id="UP000801492"/>
    </source>
</evidence>
<name>A0A8K0D5L6_IGNLU</name>
<dbReference type="GO" id="GO:1902936">
    <property type="term" value="F:phosphatidylinositol bisphosphate binding"/>
    <property type="evidence" value="ECO:0007669"/>
    <property type="project" value="TreeGrafter"/>
</dbReference>
<dbReference type="OrthoDB" id="1434354at2759"/>
<dbReference type="InterPro" id="IPR036865">
    <property type="entry name" value="CRAL-TRIO_dom_sf"/>
</dbReference>
<evidence type="ECO:0000259" key="1">
    <source>
        <dbReference type="PROSITE" id="PS50191"/>
    </source>
</evidence>
<dbReference type="SUPFAM" id="SSF52087">
    <property type="entry name" value="CRAL/TRIO domain"/>
    <property type="match status" value="1"/>
</dbReference>
<dbReference type="SMART" id="SM00516">
    <property type="entry name" value="SEC14"/>
    <property type="match status" value="1"/>
</dbReference>
<dbReference type="Pfam" id="PF00650">
    <property type="entry name" value="CRAL_TRIO"/>
    <property type="match status" value="1"/>
</dbReference>
<dbReference type="PANTHER" id="PTHR10174">
    <property type="entry name" value="ALPHA-TOCOPHEROL TRANSFER PROTEIN-RELATED"/>
    <property type="match status" value="1"/>
</dbReference>
<dbReference type="GO" id="GO:0016020">
    <property type="term" value="C:membrane"/>
    <property type="evidence" value="ECO:0007669"/>
    <property type="project" value="TreeGrafter"/>
</dbReference>
<dbReference type="Gene3D" id="3.40.525.10">
    <property type="entry name" value="CRAL-TRIO lipid binding domain"/>
    <property type="match status" value="1"/>
</dbReference>
<dbReference type="PROSITE" id="PS50191">
    <property type="entry name" value="CRAL_TRIO"/>
    <property type="match status" value="1"/>
</dbReference>
<feature type="domain" description="CRAL-TRIO" evidence="1">
    <location>
        <begin position="100"/>
        <end position="263"/>
    </location>
</feature>